<keyword evidence="2" id="KW-1185">Reference proteome</keyword>
<gene>
    <name evidence="1" type="ORF">Tco_0991179</name>
</gene>
<reference evidence="1" key="1">
    <citation type="journal article" date="2022" name="Int. J. Mol. Sci.">
        <title>Draft Genome of Tanacetum Coccineum: Genomic Comparison of Closely Related Tanacetum-Family Plants.</title>
        <authorList>
            <person name="Yamashiro T."/>
            <person name="Shiraishi A."/>
            <person name="Nakayama K."/>
            <person name="Satake H."/>
        </authorList>
    </citation>
    <scope>NUCLEOTIDE SEQUENCE</scope>
</reference>
<evidence type="ECO:0000313" key="2">
    <source>
        <dbReference type="Proteomes" id="UP001151760"/>
    </source>
</evidence>
<evidence type="ECO:0000313" key="1">
    <source>
        <dbReference type="EMBL" id="GJT56125.1"/>
    </source>
</evidence>
<accession>A0ABQ5EYT0</accession>
<dbReference type="EMBL" id="BQNB010016817">
    <property type="protein sequence ID" value="GJT56125.1"/>
    <property type="molecule type" value="Genomic_DNA"/>
</dbReference>
<sequence>MSTILALSYPSSNNQLEISSTPMHQVAMRERQTLSYVDYCSTGNDHIARPYTQSNKIQYLKQQMLLAQLQEAGIHLSKDQLAILADTGERIDFGPGAFTVTTNAHADQMVRYAVYRCHGSQDSCNKQFKMRQTINLTGLLSREALLIRSIVLEEQIRRLDCRIQYAVLGRRFDTSYPTGGYDVSGDQSE</sequence>
<comment type="caution">
    <text evidence="1">The sequence shown here is derived from an EMBL/GenBank/DDBJ whole genome shotgun (WGS) entry which is preliminary data.</text>
</comment>
<proteinExistence type="predicted"/>
<dbReference type="Proteomes" id="UP001151760">
    <property type="component" value="Unassembled WGS sequence"/>
</dbReference>
<organism evidence="1 2">
    <name type="scientific">Tanacetum coccineum</name>
    <dbReference type="NCBI Taxonomy" id="301880"/>
    <lineage>
        <taxon>Eukaryota</taxon>
        <taxon>Viridiplantae</taxon>
        <taxon>Streptophyta</taxon>
        <taxon>Embryophyta</taxon>
        <taxon>Tracheophyta</taxon>
        <taxon>Spermatophyta</taxon>
        <taxon>Magnoliopsida</taxon>
        <taxon>eudicotyledons</taxon>
        <taxon>Gunneridae</taxon>
        <taxon>Pentapetalae</taxon>
        <taxon>asterids</taxon>
        <taxon>campanulids</taxon>
        <taxon>Asterales</taxon>
        <taxon>Asteraceae</taxon>
        <taxon>Asteroideae</taxon>
        <taxon>Anthemideae</taxon>
        <taxon>Anthemidinae</taxon>
        <taxon>Tanacetum</taxon>
    </lineage>
</organism>
<name>A0ABQ5EYT0_9ASTR</name>
<protein>
    <submittedName>
        <fullName evidence="1">Uncharacterized protein</fullName>
    </submittedName>
</protein>
<reference evidence="1" key="2">
    <citation type="submission" date="2022-01" db="EMBL/GenBank/DDBJ databases">
        <authorList>
            <person name="Yamashiro T."/>
            <person name="Shiraishi A."/>
            <person name="Satake H."/>
            <person name="Nakayama K."/>
        </authorList>
    </citation>
    <scope>NUCLEOTIDE SEQUENCE</scope>
</reference>